<keyword evidence="3" id="KW-0547">Nucleotide-binding</keyword>
<proteinExistence type="predicted"/>
<name>A0A967AZL3_9MICO</name>
<sequence>MPPPTSTTVSSWSCACRVHWVPLGATGGASGRLSVVIPPSQHTAARLADYRGPVPARSFADDIRARSADQLTRLIVLRPDVAHPAPADVTALAARAATRGSTARALEALPADRLRVLEALLVSPTDAAALLGGADIADVVEDLWDRALVWDSPDGRVPSRAVGEILPFPASLGPDLPAPADLAERYAALPDEARRLLDRLAWQHPRATVEGVVAEGIPALVDAELVVREDDNTVVVPRAVALHVRGGVLYADGLTPPEPAGQIVQQVDATAGMAATELLWQVESVAQLWAEDPPRVLRSGGLSVRDHRRTASALGLDTEHVAFVLEIASAAGLFADDRQAEPSFLPTRGFDDWLEASRGERWRQLADAWWRTVRAPSLAGSRTEAGTVVNVLGPEASWPLMRTRRHDVLTVLGRLPVDFAPSVGSLDALLHWSRPLRLPPGAPTHTGVVLREASWLGLVAHGALSSAGRAIVAGDDVDLDELLPATVDRMMVQADLTAVVPGPPDDSLHRLLQCSAEVESRGGATVYRFDEDSVRRALDSGIDAAELRERLTAASLTPLPQPLTYLIDDVARRHGRLRVGAAGSYLRCDDPALVATLLADPSLGALGLRSLAPGVLVSRMPAATLLDLLARAGHSALAETSDGGVLVTTRQDSARAPNPAPPAPVVTRSTDSAAASALVERLMSAQQRSAEAARPGEPRIPHTEPSDTLSILQEAAADRMPVWIGFVDASGDLKRALFHPERVDGGRTTGLVGDTRRSFSVHRITGVVPA</sequence>
<feature type="region of interest" description="Disordered" evidence="1">
    <location>
        <begin position="650"/>
        <end position="671"/>
    </location>
</feature>
<dbReference type="InterPro" id="IPR032830">
    <property type="entry name" value="XPB/Ssl2_N"/>
</dbReference>
<accession>A0A967AZL3</accession>
<comment type="caution">
    <text evidence="3">The sequence shown here is derived from an EMBL/GenBank/DDBJ whole genome shotgun (WGS) entry which is preliminary data.</text>
</comment>
<feature type="compositionally biased region" description="Basic and acidic residues" evidence="1">
    <location>
        <begin position="694"/>
        <end position="705"/>
    </location>
</feature>
<dbReference type="Proteomes" id="UP000744769">
    <property type="component" value="Unassembled WGS sequence"/>
</dbReference>
<dbReference type="AlphaFoldDB" id="A0A967AZL3"/>
<organism evidence="3 4">
    <name type="scientific">Metallococcus carri</name>
    <dbReference type="NCBI Taxonomy" id="1656884"/>
    <lineage>
        <taxon>Bacteria</taxon>
        <taxon>Bacillati</taxon>
        <taxon>Actinomycetota</taxon>
        <taxon>Actinomycetes</taxon>
        <taxon>Micrococcales</taxon>
        <taxon>Dermacoccaceae</taxon>
        <taxon>Metallococcus</taxon>
    </lineage>
</organism>
<keyword evidence="3" id="KW-0067">ATP-binding</keyword>
<dbReference type="EMBL" id="JAAOIV010000003">
    <property type="protein sequence ID" value="NHN55284.1"/>
    <property type="molecule type" value="Genomic_DNA"/>
</dbReference>
<gene>
    <name evidence="3" type="ORF">G9U51_05735</name>
</gene>
<evidence type="ECO:0000259" key="2">
    <source>
        <dbReference type="Pfam" id="PF13625"/>
    </source>
</evidence>
<reference evidence="3" key="1">
    <citation type="submission" date="2020-03" db="EMBL/GenBank/DDBJ databases">
        <title>Draft sequencing of Calidifontibacter sp. DB0510.</title>
        <authorList>
            <person name="Kim D.-U."/>
        </authorList>
    </citation>
    <scope>NUCLEOTIDE SEQUENCE</scope>
    <source>
        <strain evidence="3">DB0510</strain>
    </source>
</reference>
<evidence type="ECO:0000256" key="1">
    <source>
        <dbReference type="SAM" id="MobiDB-lite"/>
    </source>
</evidence>
<feature type="region of interest" description="Disordered" evidence="1">
    <location>
        <begin position="685"/>
        <end position="706"/>
    </location>
</feature>
<keyword evidence="3" id="KW-0347">Helicase</keyword>
<keyword evidence="4" id="KW-1185">Reference proteome</keyword>
<dbReference type="GO" id="GO:0004386">
    <property type="term" value="F:helicase activity"/>
    <property type="evidence" value="ECO:0007669"/>
    <property type="project" value="UniProtKB-KW"/>
</dbReference>
<keyword evidence="3" id="KW-0378">Hydrolase</keyword>
<dbReference type="Pfam" id="PF13625">
    <property type="entry name" value="Helicase_C_3"/>
    <property type="match status" value="1"/>
</dbReference>
<evidence type="ECO:0000313" key="4">
    <source>
        <dbReference type="Proteomes" id="UP000744769"/>
    </source>
</evidence>
<protein>
    <submittedName>
        <fullName evidence="3">Helicase-associated domain-containing protein</fullName>
    </submittedName>
</protein>
<evidence type="ECO:0000313" key="3">
    <source>
        <dbReference type="EMBL" id="NHN55284.1"/>
    </source>
</evidence>
<feature type="domain" description="Helicase XPB/Ssl2 N-terminal" evidence="2">
    <location>
        <begin position="491"/>
        <end position="612"/>
    </location>
</feature>